<dbReference type="InterPro" id="IPR005467">
    <property type="entry name" value="His_kinase_dom"/>
</dbReference>
<evidence type="ECO:0000256" key="8">
    <source>
        <dbReference type="ARBA" id="ARBA00023026"/>
    </source>
</evidence>
<proteinExistence type="predicted"/>
<keyword evidence="4" id="KW-0808">Transferase</keyword>
<evidence type="ECO:0000259" key="14">
    <source>
        <dbReference type="PROSITE" id="PS50110"/>
    </source>
</evidence>
<dbReference type="SUPFAM" id="SSF47384">
    <property type="entry name" value="Homodimeric domain of signal transducing histidine kinase"/>
    <property type="match status" value="1"/>
</dbReference>
<dbReference type="GO" id="GO:0005886">
    <property type="term" value="C:plasma membrane"/>
    <property type="evidence" value="ECO:0007669"/>
    <property type="project" value="TreeGrafter"/>
</dbReference>
<dbReference type="AlphaFoldDB" id="A0A2T7UIR5"/>
<comment type="caution">
    <text evidence="15">The sequence shown here is derived from an EMBL/GenBank/DDBJ whole genome shotgun (WGS) entry which is preliminary data.</text>
</comment>
<keyword evidence="3 11" id="KW-0597">Phosphoprotein</keyword>
<dbReference type="SUPFAM" id="SSF55874">
    <property type="entry name" value="ATPase domain of HSP90 chaperone/DNA topoisomerase II/histidine kinase"/>
    <property type="match status" value="1"/>
</dbReference>
<dbReference type="GO" id="GO:0009927">
    <property type="term" value="F:histidine phosphotransfer kinase activity"/>
    <property type="evidence" value="ECO:0007669"/>
    <property type="project" value="TreeGrafter"/>
</dbReference>
<evidence type="ECO:0000256" key="11">
    <source>
        <dbReference type="PROSITE-ProRule" id="PRU00169"/>
    </source>
</evidence>
<keyword evidence="12" id="KW-1133">Transmembrane helix</keyword>
<feature type="domain" description="Histidine kinase" evidence="13">
    <location>
        <begin position="218"/>
        <end position="435"/>
    </location>
</feature>
<dbReference type="InterPro" id="IPR001789">
    <property type="entry name" value="Sig_transdc_resp-reg_receiver"/>
</dbReference>
<dbReference type="Gene3D" id="3.40.50.2300">
    <property type="match status" value="1"/>
</dbReference>
<organism evidence="15 16">
    <name type="scientific">Limnohabitans planktonicus II-D5</name>
    <dbReference type="NCBI Taxonomy" id="1293045"/>
    <lineage>
        <taxon>Bacteria</taxon>
        <taxon>Pseudomonadati</taxon>
        <taxon>Pseudomonadota</taxon>
        <taxon>Betaproteobacteria</taxon>
        <taxon>Burkholderiales</taxon>
        <taxon>Comamonadaceae</taxon>
        <taxon>Limnohabitans</taxon>
    </lineage>
</organism>
<feature type="transmembrane region" description="Helical" evidence="12">
    <location>
        <begin position="29"/>
        <end position="47"/>
    </location>
</feature>
<keyword evidence="8" id="KW-0843">Virulence</keyword>
<dbReference type="EMBL" id="LFYT02000001">
    <property type="protein sequence ID" value="PVE44593.1"/>
    <property type="molecule type" value="Genomic_DNA"/>
</dbReference>
<dbReference type="Proteomes" id="UP000037507">
    <property type="component" value="Unassembled WGS sequence"/>
</dbReference>
<dbReference type="CDD" id="cd17546">
    <property type="entry name" value="REC_hyHK_CKI1_RcsC-like"/>
    <property type="match status" value="1"/>
</dbReference>
<dbReference type="InterPro" id="IPR003594">
    <property type="entry name" value="HATPase_dom"/>
</dbReference>
<dbReference type="CDD" id="cd16922">
    <property type="entry name" value="HATPase_EvgS-ArcB-TorS-like"/>
    <property type="match status" value="1"/>
</dbReference>
<evidence type="ECO:0000313" key="15">
    <source>
        <dbReference type="EMBL" id="PVE44593.1"/>
    </source>
</evidence>
<dbReference type="SMART" id="SM00448">
    <property type="entry name" value="REC"/>
    <property type="match status" value="1"/>
</dbReference>
<keyword evidence="6 15" id="KW-0418">Kinase</keyword>
<dbReference type="PANTHER" id="PTHR43047:SF72">
    <property type="entry name" value="OSMOSENSING HISTIDINE PROTEIN KINASE SLN1"/>
    <property type="match status" value="1"/>
</dbReference>
<evidence type="ECO:0000256" key="10">
    <source>
        <dbReference type="ARBA" id="ARBA00070152"/>
    </source>
</evidence>
<feature type="domain" description="Response regulatory" evidence="14">
    <location>
        <begin position="458"/>
        <end position="578"/>
    </location>
</feature>
<dbReference type="PANTHER" id="PTHR43047">
    <property type="entry name" value="TWO-COMPONENT HISTIDINE PROTEIN KINASE"/>
    <property type="match status" value="1"/>
</dbReference>
<keyword evidence="5" id="KW-0732">Signal</keyword>
<dbReference type="OrthoDB" id="5519028at2"/>
<dbReference type="Gene3D" id="1.10.287.130">
    <property type="match status" value="1"/>
</dbReference>
<comment type="function">
    <text evidence="9">Member of the two-component regulatory system BvgS/BvgA. Phosphorylates BvgA via a four-step phosphorelay in response to environmental signals.</text>
</comment>
<protein>
    <recommendedName>
        <fullName evidence="10">Virulence sensor protein BvgS</fullName>
        <ecNumber evidence="2">2.7.13.3</ecNumber>
    </recommendedName>
</protein>
<evidence type="ECO:0000256" key="5">
    <source>
        <dbReference type="ARBA" id="ARBA00022729"/>
    </source>
</evidence>
<keyword evidence="16" id="KW-1185">Reference proteome</keyword>
<dbReference type="Pfam" id="PF00072">
    <property type="entry name" value="Response_reg"/>
    <property type="match status" value="1"/>
</dbReference>
<evidence type="ECO:0000256" key="1">
    <source>
        <dbReference type="ARBA" id="ARBA00000085"/>
    </source>
</evidence>
<evidence type="ECO:0000256" key="4">
    <source>
        <dbReference type="ARBA" id="ARBA00022679"/>
    </source>
</evidence>
<dbReference type="SMART" id="SM00387">
    <property type="entry name" value="HATPase_c"/>
    <property type="match status" value="1"/>
</dbReference>
<keyword evidence="12" id="KW-0812">Transmembrane</keyword>
<gene>
    <name evidence="15" type="ORF">H663_000815</name>
</gene>
<dbReference type="STRING" id="1293045.H663_11545"/>
<evidence type="ECO:0000259" key="13">
    <source>
        <dbReference type="PROSITE" id="PS50109"/>
    </source>
</evidence>
<dbReference type="SMART" id="SM00388">
    <property type="entry name" value="HisKA"/>
    <property type="match status" value="1"/>
</dbReference>
<keyword evidence="12" id="KW-0472">Membrane</keyword>
<dbReference type="SUPFAM" id="SSF52172">
    <property type="entry name" value="CheY-like"/>
    <property type="match status" value="1"/>
</dbReference>
<dbReference type="InterPro" id="IPR003661">
    <property type="entry name" value="HisK_dim/P_dom"/>
</dbReference>
<dbReference type="InterPro" id="IPR004358">
    <property type="entry name" value="Sig_transdc_His_kin-like_C"/>
</dbReference>
<name>A0A2T7UIR5_9BURK</name>
<keyword evidence="7" id="KW-0902">Two-component regulatory system</keyword>
<dbReference type="GO" id="GO:0000155">
    <property type="term" value="F:phosphorelay sensor kinase activity"/>
    <property type="evidence" value="ECO:0007669"/>
    <property type="project" value="InterPro"/>
</dbReference>
<dbReference type="Pfam" id="PF02518">
    <property type="entry name" value="HATPase_c"/>
    <property type="match status" value="1"/>
</dbReference>
<evidence type="ECO:0000256" key="6">
    <source>
        <dbReference type="ARBA" id="ARBA00022777"/>
    </source>
</evidence>
<dbReference type="InterPro" id="IPR036097">
    <property type="entry name" value="HisK_dim/P_sf"/>
</dbReference>
<accession>A0A2T7UIR5</accession>
<evidence type="ECO:0000256" key="9">
    <source>
        <dbReference type="ARBA" id="ARBA00058004"/>
    </source>
</evidence>
<dbReference type="EC" id="2.7.13.3" evidence="2"/>
<comment type="catalytic activity">
    <reaction evidence="1">
        <text>ATP + protein L-histidine = ADP + protein N-phospho-L-histidine.</text>
        <dbReference type="EC" id="2.7.13.3"/>
    </reaction>
</comment>
<dbReference type="FunFam" id="3.30.565.10:FF:000010">
    <property type="entry name" value="Sensor histidine kinase RcsC"/>
    <property type="match status" value="1"/>
</dbReference>
<dbReference type="PROSITE" id="PS50109">
    <property type="entry name" value="HIS_KIN"/>
    <property type="match status" value="1"/>
</dbReference>
<feature type="transmembrane region" description="Helical" evidence="12">
    <location>
        <begin position="160"/>
        <end position="180"/>
    </location>
</feature>
<dbReference type="RefSeq" id="WP_053173141.1">
    <property type="nucleotide sequence ID" value="NZ_LFYT02000001.1"/>
</dbReference>
<evidence type="ECO:0000256" key="3">
    <source>
        <dbReference type="ARBA" id="ARBA00022553"/>
    </source>
</evidence>
<dbReference type="CDD" id="cd00082">
    <property type="entry name" value="HisKA"/>
    <property type="match status" value="1"/>
</dbReference>
<evidence type="ECO:0000256" key="2">
    <source>
        <dbReference type="ARBA" id="ARBA00012438"/>
    </source>
</evidence>
<dbReference type="PRINTS" id="PR00344">
    <property type="entry name" value="BCTRLSENSOR"/>
</dbReference>
<reference evidence="15" key="1">
    <citation type="submission" date="2017-04" db="EMBL/GenBank/DDBJ databases">
        <title>Unexpected and diverse lifestyles within the genus Limnohabitans.</title>
        <authorList>
            <person name="Kasalicky V."/>
            <person name="Mehrshad M."/>
            <person name="Andrei S.-A."/>
            <person name="Salcher M."/>
            <person name="Kratochvilova H."/>
            <person name="Simek K."/>
            <person name="Ghai R."/>
        </authorList>
    </citation>
    <scope>NUCLEOTIDE SEQUENCE [LARGE SCALE GENOMIC DNA]</scope>
    <source>
        <strain evidence="15">II-D5</strain>
    </source>
</reference>
<sequence length="581" mass="65357">MSGPNFALRILDKVMNTLPVFYRQGKMPYVFSFVMLVVTVLLLYVGISPYQNATPMFLSMAVFLLMLLILLNFGMPLAWGVHIGTCAGALVLFFSAWSSGGVFSPRLAWLLILPLTPFYVMGRKAGTFWLIMVWLMQLSMAACNHYGLLPTFEQGLRHALSSWVTYTLVTGVLIIVPLIYDRMHLRALERSLRYQQELVAKRQELEHTLHMREHFIATVSHELRTPMNAILGFNSLLLSRVKDKPEALKVLNHTRQSADHLMTVINDILDYSQLQAGQLVIQPETFELRPVAEHAFELFGPRVKSMKLDYHIEIDEALPQWVHTDRHRLMQVLVNLLGNALKFTHQGSVVLKLQWENPGVLFAVQDTGIGIAKERQAQIFKRFSQAEGDIQSRYGGNGLGLAISQKLAHLLGGEIGFESEPGQGSRFWLRLPLEAAKPPEHKPNLVKTAVQTSHKRWSFLIVDDHPLNRLLVKQVLQNAWPNSTILEAVDGQKALDTLREQPVDLILMDMVMPVMDGIVATSTLRQTFGAPHNALPVLGMTANVNPLDLERFKAAGLSDVMLKPFEPEVLCGKIDQLLSKT</sequence>
<feature type="modified residue" description="4-aspartylphosphate" evidence="11">
    <location>
        <position position="509"/>
    </location>
</feature>
<evidence type="ECO:0000256" key="7">
    <source>
        <dbReference type="ARBA" id="ARBA00023012"/>
    </source>
</evidence>
<dbReference type="PROSITE" id="PS50110">
    <property type="entry name" value="RESPONSE_REGULATORY"/>
    <property type="match status" value="1"/>
</dbReference>
<dbReference type="Pfam" id="PF00512">
    <property type="entry name" value="HisKA"/>
    <property type="match status" value="1"/>
</dbReference>
<dbReference type="InterPro" id="IPR036890">
    <property type="entry name" value="HATPase_C_sf"/>
</dbReference>
<dbReference type="Gene3D" id="3.30.565.10">
    <property type="entry name" value="Histidine kinase-like ATPase, C-terminal domain"/>
    <property type="match status" value="1"/>
</dbReference>
<evidence type="ECO:0000313" key="16">
    <source>
        <dbReference type="Proteomes" id="UP000037507"/>
    </source>
</evidence>
<dbReference type="InterPro" id="IPR011006">
    <property type="entry name" value="CheY-like_superfamily"/>
</dbReference>
<evidence type="ECO:0000256" key="12">
    <source>
        <dbReference type="SAM" id="Phobius"/>
    </source>
</evidence>
<feature type="transmembrane region" description="Helical" evidence="12">
    <location>
        <begin position="128"/>
        <end position="148"/>
    </location>
</feature>